<dbReference type="GO" id="GO:0004867">
    <property type="term" value="F:serine-type endopeptidase inhibitor activity"/>
    <property type="evidence" value="ECO:0007669"/>
    <property type="project" value="InterPro"/>
</dbReference>
<dbReference type="InterPro" id="IPR016140">
    <property type="entry name" value="Bifunc_inhib/LTP/seed_store"/>
</dbReference>
<dbReference type="Pfam" id="PF00234">
    <property type="entry name" value="Tryp_alpha_amyl"/>
    <property type="match status" value="1"/>
</dbReference>
<dbReference type="Allergome" id="1049">
    <property type="allergen name" value="Ory s aA_TI"/>
</dbReference>
<comment type="subcellular location">
    <subcellularLocation>
        <location evidence="2">Secreted</location>
    </subcellularLocation>
</comment>
<sequence length="157" mass="17092">MASNKVVFSVLLLAVVSVLAATATMAEYHHQDQVVYTPGPLCQPGMGYPMYPLRVAGVGEAPLLGRARPRRRAVPGDCCRQFPPVDYSWCRCEAISHMLGGIYRELGAPDVGHPMSEVFRGCRRGTWSARRRAPGVLQVDIPNGGGGVCYWLARSGY</sequence>
<evidence type="ECO:0000256" key="3">
    <source>
        <dbReference type="ARBA" id="ARBA00022525"/>
    </source>
</evidence>
<dbReference type="InterPro" id="IPR002411">
    <property type="entry name" value="Allergen/amylase_inhib_rice"/>
</dbReference>
<dbReference type="SMART" id="SM00499">
    <property type="entry name" value="AAI"/>
    <property type="match status" value="1"/>
</dbReference>
<dbReference type="PRINTS" id="PR00809">
    <property type="entry name" value="RAGALLERGEN"/>
</dbReference>
<evidence type="ECO:0000256" key="1">
    <source>
        <dbReference type="ARBA" id="ARBA00003839"/>
    </source>
</evidence>
<reference evidence="7" key="1">
    <citation type="submission" date="1998-01" db="EMBL/GenBank/DDBJ databases">
        <title>Nucleotide sequence of rice allergenic protein.</title>
        <authorList>
            <person name="Yun C.-H."/>
            <person name="Park J.-H."/>
            <person name="Eun M.-Y."/>
        </authorList>
    </citation>
    <scope>NUCLEOTIDE SEQUENCE</scope>
</reference>
<dbReference type="InterPro" id="IPR036312">
    <property type="entry name" value="Bifun_inhib/LTP/seed_sf"/>
</dbReference>
<dbReference type="InterPro" id="IPR006106">
    <property type="entry name" value="Allergen/soft/tryp_amyl_inhib"/>
</dbReference>
<dbReference type="PIRSF" id="PIRSF001657">
    <property type="entry name" value="Allergen/amylase_inhib"/>
    <property type="match status" value="1"/>
</dbReference>
<proteinExistence type="evidence at transcript level"/>
<feature type="signal peptide" evidence="5">
    <location>
        <begin position="1"/>
        <end position="20"/>
    </location>
</feature>
<dbReference type="GO" id="GO:0019863">
    <property type="term" value="F:IgE binding"/>
    <property type="evidence" value="ECO:0007669"/>
    <property type="project" value="UniProtKB-ARBA"/>
</dbReference>
<feature type="domain" description="Bifunctional inhibitor/plant lipid transfer protein/seed storage helical" evidence="6">
    <location>
        <begin position="42"/>
        <end position="149"/>
    </location>
</feature>
<keyword evidence="4 5" id="KW-0732">Signal</keyword>
<feature type="chain" id="PRO_5004159491" evidence="5">
    <location>
        <begin position="21"/>
        <end position="157"/>
    </location>
</feature>
<dbReference type="PANTHER" id="PTHR34481:SF8">
    <property type="entry name" value="SEED ALLERGENIC PROTEIN RAG1"/>
    <property type="match status" value="1"/>
</dbReference>
<protein>
    <submittedName>
        <fullName evidence="7">Allergenic protein</fullName>
    </submittedName>
</protein>
<dbReference type="PRINTS" id="PR00808">
    <property type="entry name" value="AMLASEINHBTR"/>
</dbReference>
<dbReference type="PIR" id="T02664">
    <property type="entry name" value="T02664"/>
</dbReference>
<accession>O49178</accession>
<dbReference type="AlphaFoldDB" id="O49178"/>
<dbReference type="PANTHER" id="PTHR34481">
    <property type="entry name" value="TRYPSIN/FACTOR XIIA INHIBITOR-RELATED"/>
    <property type="match status" value="1"/>
</dbReference>
<name>O49178_ORYSA</name>
<evidence type="ECO:0000259" key="6">
    <source>
        <dbReference type="SMART" id="SM00499"/>
    </source>
</evidence>
<evidence type="ECO:0000256" key="5">
    <source>
        <dbReference type="SAM" id="SignalP"/>
    </source>
</evidence>
<organism evidence="7">
    <name type="scientific">Oryza sativa</name>
    <name type="common">Rice</name>
    <dbReference type="NCBI Taxonomy" id="4530"/>
    <lineage>
        <taxon>Eukaryota</taxon>
        <taxon>Viridiplantae</taxon>
        <taxon>Streptophyta</taxon>
        <taxon>Embryophyta</taxon>
        <taxon>Tracheophyta</taxon>
        <taxon>Spermatophyta</taxon>
        <taxon>Magnoliopsida</taxon>
        <taxon>Liliopsida</taxon>
        <taxon>Poales</taxon>
        <taxon>Poaceae</taxon>
        <taxon>BOP clade</taxon>
        <taxon>Oryzoideae</taxon>
        <taxon>Oryzeae</taxon>
        <taxon>Oryzinae</taxon>
        <taxon>Oryza</taxon>
    </lineage>
</organism>
<dbReference type="EMBL" id="AF042200">
    <property type="protein sequence ID" value="AAB99797.1"/>
    <property type="molecule type" value="mRNA"/>
</dbReference>
<dbReference type="SUPFAM" id="SSF47699">
    <property type="entry name" value="Bifunctional inhibitor/lipid-transfer protein/seed storage 2S albumin"/>
    <property type="match status" value="1"/>
</dbReference>
<dbReference type="GO" id="GO:0005576">
    <property type="term" value="C:extracellular region"/>
    <property type="evidence" value="ECO:0007669"/>
    <property type="project" value="UniProtKB-SubCell"/>
</dbReference>
<comment type="function">
    <text evidence="1">Seed storage protein.</text>
</comment>
<evidence type="ECO:0000313" key="7">
    <source>
        <dbReference type="EMBL" id="AAB99797.1"/>
    </source>
</evidence>
<keyword evidence="3" id="KW-0964">Secreted</keyword>
<evidence type="ECO:0000256" key="4">
    <source>
        <dbReference type="ARBA" id="ARBA00022729"/>
    </source>
</evidence>
<dbReference type="Gene3D" id="1.10.110.10">
    <property type="entry name" value="Plant lipid-transfer and hydrophobic proteins"/>
    <property type="match status" value="1"/>
</dbReference>
<evidence type="ECO:0000256" key="2">
    <source>
        <dbReference type="ARBA" id="ARBA00004613"/>
    </source>
</evidence>